<keyword evidence="3" id="KW-1185">Reference proteome</keyword>
<dbReference type="Proteomes" id="UP001320245">
    <property type="component" value="Unassembled WGS sequence"/>
</dbReference>
<feature type="compositionally biased region" description="Basic residues" evidence="1">
    <location>
        <begin position="502"/>
        <end position="517"/>
    </location>
</feature>
<feature type="compositionally biased region" description="Polar residues" evidence="1">
    <location>
        <begin position="274"/>
        <end position="283"/>
    </location>
</feature>
<evidence type="ECO:0000313" key="2">
    <source>
        <dbReference type="EMBL" id="KAK7749652.1"/>
    </source>
</evidence>
<proteinExistence type="predicted"/>
<dbReference type="EMBL" id="JAJSPL020000001">
    <property type="protein sequence ID" value="KAK7749652.1"/>
    <property type="molecule type" value="Genomic_DNA"/>
</dbReference>
<accession>A0AAN9UMR3</accession>
<name>A0AAN9UMR3_9PEZI</name>
<protein>
    <submittedName>
        <fullName evidence="2">Uncharacterized protein</fullName>
    </submittedName>
</protein>
<sequence length="825" mass="91894">MDTDKEKLPPLMKLFGHDPEGKLKTIRDQIYSYVWSRDRRDEAKLDWVLSQYGVNRNVPERFIDDAPHDAAYKSIKWLRCGLILANREVSADFARYIYSTNELEIDVDLKASHTALNEAKLHKLLTLLQNPNFARYSRVVRVRIHFPDKYPFQDLPAFNQRALEDIATTLNGFEQIQKLDVRIVPMQGPQDYELRFATFPFYPISFTGWSISMLNDTTSNWDIVGGQQIHRLDQAWDIYQATGFLTVRVAMGFYENKSVPHGKVTGKNTVSLSKGLKTLQNKNGSRKRKDRKKRAASDTDTDTESDSATPTVTTSLRGNSPVPTPKQHDRTTSLPATELLEGHIEYQLEPSDKGLSVASYDERSSASEPPGSVSFAVCTEGPFQPPSPPTSLSNLSKVGPAVDKSRSGTSCEVEMTPPVSSVASSDDHDAIAITQSATKVDGMVEPKAATEVYSLQTSLPPSPVLSLMAPGGIQAVEPLSTDTMVSREAVYSTDEQDNNPMPKKKRGNRKKSKKSKKAGTTTVGINNGGQLGNNETDVGQNDIGPTHENQVGLEGLEVPQVEKEQVFVQFAAKTAIRFSELVDLQPFVGAYCVGTKANNHKFLMFRTPEAERHLRHRARLAAYQLEKEAEKTKAKKQRQLRKANQILMRRRGPSGNSRRVTEDGRHQSLPTTMSDPRPALIEYDHDDEDNPEDWHQYTTPVKNLDPCLQQDVPLSMPSANNSSPTQIHMGVVSNNIWISPTAPGMHQHGTGQVSRDSRVYTVPLVDLVPTDQGHYQSGHVEEQHFVEELDEPPDPEALMAQHATDKGLSIPRDDGETDSDDCLFD</sequence>
<feature type="region of interest" description="Disordered" evidence="1">
    <location>
        <begin position="490"/>
        <end position="536"/>
    </location>
</feature>
<evidence type="ECO:0000313" key="3">
    <source>
        <dbReference type="Proteomes" id="UP001320245"/>
    </source>
</evidence>
<dbReference type="AlphaFoldDB" id="A0AAN9UMR3"/>
<feature type="region of interest" description="Disordered" evidence="1">
    <location>
        <begin position="790"/>
        <end position="825"/>
    </location>
</feature>
<feature type="compositionally biased region" description="Basic residues" evidence="1">
    <location>
        <begin position="284"/>
        <end position="294"/>
    </location>
</feature>
<feature type="region of interest" description="Disordered" evidence="1">
    <location>
        <begin position="628"/>
        <end position="691"/>
    </location>
</feature>
<reference evidence="2 3" key="1">
    <citation type="journal article" date="2023" name="PLoS ONE">
        <title>Cytospora paraplurivora sp. nov. isolated from orchards with fruit tree decline syndrome in Ontario, Canada.</title>
        <authorList>
            <person name="Ilyukhin E."/>
            <person name="Nguyen H.D.T."/>
            <person name="Castle A.J."/>
            <person name="Ellouze W."/>
        </authorList>
    </citation>
    <scope>NUCLEOTIDE SEQUENCE [LARGE SCALE GENOMIC DNA]</scope>
    <source>
        <strain evidence="2 3">FDS-564</strain>
    </source>
</reference>
<evidence type="ECO:0000256" key="1">
    <source>
        <dbReference type="SAM" id="MobiDB-lite"/>
    </source>
</evidence>
<feature type="region of interest" description="Disordered" evidence="1">
    <location>
        <begin position="383"/>
        <end position="426"/>
    </location>
</feature>
<comment type="caution">
    <text evidence="2">The sequence shown here is derived from an EMBL/GenBank/DDBJ whole genome shotgun (WGS) entry which is preliminary data.</text>
</comment>
<organism evidence="2 3">
    <name type="scientific">Cytospora paraplurivora</name>
    <dbReference type="NCBI Taxonomy" id="2898453"/>
    <lineage>
        <taxon>Eukaryota</taxon>
        <taxon>Fungi</taxon>
        <taxon>Dikarya</taxon>
        <taxon>Ascomycota</taxon>
        <taxon>Pezizomycotina</taxon>
        <taxon>Sordariomycetes</taxon>
        <taxon>Sordariomycetidae</taxon>
        <taxon>Diaporthales</taxon>
        <taxon>Cytosporaceae</taxon>
        <taxon>Cytospora</taxon>
    </lineage>
</organism>
<gene>
    <name evidence="2" type="ORF">SLS53_000230</name>
</gene>
<feature type="region of interest" description="Disordered" evidence="1">
    <location>
        <begin position="274"/>
        <end position="332"/>
    </location>
</feature>
<feature type="compositionally biased region" description="Acidic residues" evidence="1">
    <location>
        <begin position="815"/>
        <end position="825"/>
    </location>
</feature>